<reference evidence="1 2" key="1">
    <citation type="submission" date="2018-06" db="EMBL/GenBank/DDBJ databases">
        <authorList>
            <consortium name="Pathogen Informatics"/>
            <person name="Doyle S."/>
        </authorList>
    </citation>
    <scope>NUCLEOTIDE SEQUENCE [LARGE SCALE GENOMIC DNA]</scope>
    <source>
        <strain evidence="1 2">NCTC12151</strain>
    </source>
</reference>
<evidence type="ECO:0008006" key="3">
    <source>
        <dbReference type="Google" id="ProtNLM"/>
    </source>
</evidence>
<dbReference type="AlphaFoldDB" id="A0A2X4UKU6"/>
<evidence type="ECO:0000313" key="1">
    <source>
        <dbReference type="EMBL" id="SQI36238.1"/>
    </source>
</evidence>
<dbReference type="KEGG" id="lri:NCTC12151_00655"/>
<dbReference type="Proteomes" id="UP000249005">
    <property type="component" value="Chromosome 1"/>
</dbReference>
<accession>A0A2X4UKU6</accession>
<gene>
    <name evidence="1" type="ORF">NCTC12151_00655</name>
</gene>
<protein>
    <recommendedName>
        <fullName evidence="3">HMA domain-containing protein</fullName>
    </recommendedName>
</protein>
<organism evidence="1 2">
    <name type="scientific">Leminorella richardii</name>
    <dbReference type="NCBI Taxonomy" id="158841"/>
    <lineage>
        <taxon>Bacteria</taxon>
        <taxon>Pseudomonadati</taxon>
        <taxon>Pseudomonadota</taxon>
        <taxon>Gammaproteobacteria</taxon>
        <taxon>Enterobacterales</taxon>
        <taxon>Budviciaceae</taxon>
        <taxon>Leminorella</taxon>
    </lineage>
</organism>
<dbReference type="Pfam" id="PF19991">
    <property type="entry name" value="HMA_2"/>
    <property type="match status" value="1"/>
</dbReference>
<dbReference type="EMBL" id="LS483470">
    <property type="protein sequence ID" value="SQI36238.1"/>
    <property type="molecule type" value="Genomic_DNA"/>
</dbReference>
<proteinExistence type="predicted"/>
<keyword evidence="2" id="KW-1185">Reference proteome</keyword>
<name>A0A2X4UKU6_9GAMM</name>
<dbReference type="RefSeq" id="WP_111739275.1">
    <property type="nucleotide sequence ID" value="NZ_LR698987.1"/>
</dbReference>
<dbReference type="Gene3D" id="3.30.70.100">
    <property type="match status" value="1"/>
</dbReference>
<dbReference type="OrthoDB" id="6630204at2"/>
<sequence length="122" mass="13532">MSQPYVHQTPNRIRVRSDFIQQHPSRVETLIGQLEQIPGIKQIQHRRYAGSVAIQFDSRAISAAALLETLESNGWMEQSERRDVVHHALHLGAKTLLKGIAVTALKRTLGGSLLSTVAAMAR</sequence>
<evidence type="ECO:0000313" key="2">
    <source>
        <dbReference type="Proteomes" id="UP000249005"/>
    </source>
</evidence>